<dbReference type="RefSeq" id="XP_004352284.1">
    <property type="nucleotide sequence ID" value="XM_004352232.1"/>
</dbReference>
<sequence>MEDNQDGHDVSSSSEQVVAPETTTTTEEQQQQQDNNNNTETTTTTTPTPPLTNTNTDTTTVVVEETSAMDTTTTTAEPPLNSSSEEHTDNTTTTVTNGSSVGAGSNGDVVEEHQKDEQKEEQKDEQSNQQEQSIQQEQKEEQSNQPKQKPTITILKSPPVPLSSIASVMPAIGKRLNVAIDQLEARITSDKYDTEAWTLLLNEVQSQPINIARDIYERFLAVFPTAGRYWKLYVEQEMAAKNNEQVEKIFVRALRSVRNVELWRTYIQYIRSGQQNDREEVIKAFELALEYIGMDIASTPVWIEKALLEGILRNMLAKPPRASDKEAHQVRLWRRLIAYEKTNPQRFDAVQLRNRVTATYNQCLLCLYFYPDIWHEAACYQVDVGSVDAACQFYERGLTAIPNSLFLSFSHADVLESSKKVDKAKEIYEKLITATAPSTPPLVWIQYMRFSRRHERIEGPRKVFKRAKSSPDCTYHVYIALGFIEYYINQDTKTARDIFEIGLKKFGTDITFVNFYVDFLSNLNEENNTRVLFEKILSNVIPQEKSEAFWRKYLDFEYRQNQDLATVIKLEKRVAGLSPAFEKHSLLQHLNRYKFLNLWPCHPNEIEIMSKNLLRDDGEDEDDMDEDGGDDQDTSSSSYSSNKYRNARGGGGGKWDHRGGGGGAGGGDEKNEREDKPTSQTKIPLSTLKASRPDTSAMILYRNEMGKISARGGGGGIGGSGEISPPIQSINVPPNNMPPGIMGGGMGGGVMGGMVNGIPDFLMPIAQFYPPPQQFNGPWVDVDQLMMLIKESQFPPQLLQMMAMAGINIGMNPNMGGGNMGGNMGGGNMGGMNQNINMGNINNNNNNNMPPNQSFNKQQQQQQQQNSQPTTPTTTDRSNQSPPTSGMSGGQQQQPPQQQLLGKRKIDEPDNSNNGNQLSDQQPPNDQPIKPNVIPAPVPSSSQPLPSSSVVQPTSNITSTTTPLNSAQPISSTISSTKLPDNDIYRKRLASKLSKKI</sequence>
<dbReference type="SMART" id="SM00386">
    <property type="entry name" value="HAT"/>
    <property type="match status" value="7"/>
</dbReference>
<reference evidence="7" key="1">
    <citation type="journal article" date="2011" name="Genome Res.">
        <title>Phylogeny-wide analysis of social amoeba genomes highlights ancient origins for complex intercellular communication.</title>
        <authorList>
            <person name="Heidel A.J."/>
            <person name="Lawal H.M."/>
            <person name="Felder M."/>
            <person name="Schilde C."/>
            <person name="Helps N.R."/>
            <person name="Tunggal B."/>
            <person name="Rivero F."/>
            <person name="John U."/>
            <person name="Schleicher M."/>
            <person name="Eichinger L."/>
            <person name="Platzer M."/>
            <person name="Noegel A.A."/>
            <person name="Schaap P."/>
            <person name="Gloeckner G."/>
        </authorList>
    </citation>
    <scope>NUCLEOTIDE SEQUENCE [LARGE SCALE GENOMIC DNA]</scope>
    <source>
        <strain evidence="7">SH3</strain>
    </source>
</reference>
<dbReference type="GeneID" id="14868030"/>
<dbReference type="OrthoDB" id="26282at2759"/>
<feature type="region of interest" description="Disordered" evidence="4">
    <location>
        <begin position="616"/>
        <end position="690"/>
    </location>
</feature>
<dbReference type="InterPro" id="IPR045243">
    <property type="entry name" value="Rna14-like"/>
</dbReference>
<evidence type="ECO:0000256" key="2">
    <source>
        <dbReference type="ARBA" id="ARBA00022737"/>
    </source>
</evidence>
<dbReference type="Pfam" id="PF05843">
    <property type="entry name" value="Suf"/>
    <property type="match status" value="2"/>
</dbReference>
<feature type="compositionally biased region" description="Low complexity" evidence="4">
    <location>
        <begin position="127"/>
        <end position="136"/>
    </location>
</feature>
<evidence type="ECO:0000313" key="6">
    <source>
        <dbReference type="EMBL" id="EGG15959.1"/>
    </source>
</evidence>
<feature type="compositionally biased region" description="Polar residues" evidence="4">
    <location>
        <begin position="911"/>
        <end position="924"/>
    </location>
</feature>
<dbReference type="GO" id="GO:0031124">
    <property type="term" value="P:mRNA 3'-end processing"/>
    <property type="evidence" value="ECO:0007669"/>
    <property type="project" value="InterPro"/>
</dbReference>
<dbReference type="Proteomes" id="UP000007797">
    <property type="component" value="Unassembled WGS sequence"/>
</dbReference>
<keyword evidence="2" id="KW-0677">Repeat</keyword>
<dbReference type="SUPFAM" id="SSF48452">
    <property type="entry name" value="TPR-like"/>
    <property type="match status" value="1"/>
</dbReference>
<dbReference type="EMBL" id="GL883025">
    <property type="protein sequence ID" value="EGG15959.1"/>
    <property type="molecule type" value="Genomic_DNA"/>
</dbReference>
<feature type="compositionally biased region" description="Basic and acidic residues" evidence="4">
    <location>
        <begin position="667"/>
        <end position="677"/>
    </location>
</feature>
<dbReference type="PANTHER" id="PTHR19980:SF0">
    <property type="entry name" value="CLEAVAGE STIMULATION FACTOR SUBUNIT 3"/>
    <property type="match status" value="1"/>
</dbReference>
<feature type="compositionally biased region" description="Acidic residues" evidence="4">
    <location>
        <begin position="617"/>
        <end position="633"/>
    </location>
</feature>
<feature type="compositionally biased region" description="Low complexity" evidence="4">
    <location>
        <begin position="16"/>
        <end position="75"/>
    </location>
</feature>
<dbReference type="GO" id="GO:0005634">
    <property type="term" value="C:nucleus"/>
    <property type="evidence" value="ECO:0007669"/>
    <property type="project" value="UniProtKB-SubCell"/>
</dbReference>
<proteinExistence type="predicted"/>
<dbReference type="AlphaFoldDB" id="F4Q859"/>
<evidence type="ECO:0000256" key="3">
    <source>
        <dbReference type="ARBA" id="ARBA00023242"/>
    </source>
</evidence>
<keyword evidence="3" id="KW-0539">Nucleus</keyword>
<organism evidence="6 7">
    <name type="scientific">Cavenderia fasciculata</name>
    <name type="common">Slime mold</name>
    <name type="synonym">Dictyostelium fasciculatum</name>
    <dbReference type="NCBI Taxonomy" id="261658"/>
    <lineage>
        <taxon>Eukaryota</taxon>
        <taxon>Amoebozoa</taxon>
        <taxon>Evosea</taxon>
        <taxon>Eumycetozoa</taxon>
        <taxon>Dictyostelia</taxon>
        <taxon>Acytosteliales</taxon>
        <taxon>Cavenderiaceae</taxon>
        <taxon>Cavenderia</taxon>
    </lineage>
</organism>
<dbReference type="InterPro" id="IPR003107">
    <property type="entry name" value="HAT"/>
</dbReference>
<evidence type="ECO:0000313" key="7">
    <source>
        <dbReference type="Proteomes" id="UP000007797"/>
    </source>
</evidence>
<evidence type="ECO:0000256" key="1">
    <source>
        <dbReference type="ARBA" id="ARBA00004123"/>
    </source>
</evidence>
<dbReference type="OMA" id="LVWIQYM"/>
<evidence type="ECO:0000256" key="4">
    <source>
        <dbReference type="SAM" id="MobiDB-lite"/>
    </source>
</evidence>
<dbReference type="InterPro" id="IPR008847">
    <property type="entry name" value="Suf"/>
</dbReference>
<feature type="domain" description="Suppressor of forked" evidence="5">
    <location>
        <begin position="180"/>
        <end position="304"/>
    </location>
</feature>
<dbReference type="Gene3D" id="1.25.40.1040">
    <property type="match status" value="2"/>
</dbReference>
<feature type="region of interest" description="Disordered" evidence="4">
    <location>
        <begin position="831"/>
        <end position="982"/>
    </location>
</feature>
<feature type="compositionally biased region" description="Low complexity" evidence="4">
    <location>
        <begin position="831"/>
        <end position="899"/>
    </location>
</feature>
<feature type="region of interest" description="Disordered" evidence="4">
    <location>
        <begin position="1"/>
        <end position="156"/>
    </location>
</feature>
<keyword evidence="7" id="KW-1185">Reference proteome</keyword>
<feature type="compositionally biased region" description="Basic and acidic residues" evidence="4">
    <location>
        <begin position="110"/>
        <end position="126"/>
    </location>
</feature>
<dbReference type="KEGG" id="dfa:DFA_09630"/>
<gene>
    <name evidence="6" type="primary">cstf3</name>
    <name evidence="6" type="ORF">DFA_09630</name>
</gene>
<feature type="compositionally biased region" description="Low complexity" evidence="4">
    <location>
        <begin position="90"/>
        <end position="108"/>
    </location>
</feature>
<name>F4Q859_CACFS</name>
<protein>
    <submittedName>
        <fullName evidence="6">Cleavage stimulation factor subunit 3</fullName>
    </submittedName>
</protein>
<feature type="compositionally biased region" description="Low complexity" evidence="4">
    <location>
        <begin position="939"/>
        <end position="953"/>
    </location>
</feature>
<accession>F4Q859</accession>
<dbReference type="STRING" id="1054147.F4Q859"/>
<dbReference type="InterPro" id="IPR011990">
    <property type="entry name" value="TPR-like_helical_dom_sf"/>
</dbReference>
<comment type="subcellular location">
    <subcellularLocation>
        <location evidence="1">Nucleus</location>
    </subcellularLocation>
</comment>
<feature type="domain" description="Suppressor of forked" evidence="5">
    <location>
        <begin position="306"/>
        <end position="606"/>
    </location>
</feature>
<dbReference type="GO" id="GO:0003729">
    <property type="term" value="F:mRNA binding"/>
    <property type="evidence" value="ECO:0007669"/>
    <property type="project" value="TreeGrafter"/>
</dbReference>
<evidence type="ECO:0000259" key="5">
    <source>
        <dbReference type="Pfam" id="PF05843"/>
    </source>
</evidence>
<dbReference type="PANTHER" id="PTHR19980">
    <property type="entry name" value="RNA CLEAVAGE STIMULATION FACTOR"/>
    <property type="match status" value="1"/>
</dbReference>
<feature type="compositionally biased region" description="Polar residues" evidence="4">
    <location>
        <begin position="954"/>
        <end position="979"/>
    </location>
</feature>